<dbReference type="EMBL" id="JAHQIW010005645">
    <property type="protein sequence ID" value="KAJ1366682.1"/>
    <property type="molecule type" value="Genomic_DNA"/>
</dbReference>
<gene>
    <name evidence="2" type="ORF">KIN20_027423</name>
</gene>
<proteinExistence type="predicted"/>
<feature type="signal peptide" evidence="1">
    <location>
        <begin position="1"/>
        <end position="19"/>
    </location>
</feature>
<protein>
    <recommendedName>
        <fullName evidence="4">Secreted protein</fullName>
    </recommendedName>
</protein>
<keyword evidence="3" id="KW-1185">Reference proteome</keyword>
<evidence type="ECO:0000256" key="1">
    <source>
        <dbReference type="SAM" id="SignalP"/>
    </source>
</evidence>
<reference evidence="2" key="1">
    <citation type="submission" date="2021-06" db="EMBL/GenBank/DDBJ databases">
        <title>Parelaphostrongylus tenuis whole genome reference sequence.</title>
        <authorList>
            <person name="Garwood T.J."/>
            <person name="Larsen P.A."/>
            <person name="Fountain-Jones N.M."/>
            <person name="Garbe J.R."/>
            <person name="Macchietto M.G."/>
            <person name="Kania S.A."/>
            <person name="Gerhold R.W."/>
            <person name="Richards J.E."/>
            <person name="Wolf T.M."/>
        </authorList>
    </citation>
    <scope>NUCLEOTIDE SEQUENCE</scope>
    <source>
        <strain evidence="2">MNPRO001-30</strain>
        <tissue evidence="2">Meninges</tissue>
    </source>
</reference>
<evidence type="ECO:0000313" key="2">
    <source>
        <dbReference type="EMBL" id="KAJ1366682.1"/>
    </source>
</evidence>
<dbReference type="AlphaFoldDB" id="A0AAD5WDY3"/>
<sequence>MIQLFNYLVVYRFVLLAHCCCCCEKEITTTTTTTTTTTKTPNYAAAVADVEASAPNRVKFLKIRQDVQMDGLNSESLVISWRTGKCA</sequence>
<dbReference type="Proteomes" id="UP001196413">
    <property type="component" value="Unassembled WGS sequence"/>
</dbReference>
<organism evidence="2 3">
    <name type="scientific">Parelaphostrongylus tenuis</name>
    <name type="common">Meningeal worm</name>
    <dbReference type="NCBI Taxonomy" id="148309"/>
    <lineage>
        <taxon>Eukaryota</taxon>
        <taxon>Metazoa</taxon>
        <taxon>Ecdysozoa</taxon>
        <taxon>Nematoda</taxon>
        <taxon>Chromadorea</taxon>
        <taxon>Rhabditida</taxon>
        <taxon>Rhabditina</taxon>
        <taxon>Rhabditomorpha</taxon>
        <taxon>Strongyloidea</taxon>
        <taxon>Metastrongylidae</taxon>
        <taxon>Parelaphostrongylus</taxon>
    </lineage>
</organism>
<accession>A0AAD5WDY3</accession>
<keyword evidence="1" id="KW-0732">Signal</keyword>
<evidence type="ECO:0008006" key="4">
    <source>
        <dbReference type="Google" id="ProtNLM"/>
    </source>
</evidence>
<feature type="chain" id="PRO_5042292423" description="Secreted protein" evidence="1">
    <location>
        <begin position="20"/>
        <end position="87"/>
    </location>
</feature>
<name>A0AAD5WDY3_PARTN</name>
<evidence type="ECO:0000313" key="3">
    <source>
        <dbReference type="Proteomes" id="UP001196413"/>
    </source>
</evidence>
<comment type="caution">
    <text evidence="2">The sequence shown here is derived from an EMBL/GenBank/DDBJ whole genome shotgun (WGS) entry which is preliminary data.</text>
</comment>